<organism evidence="5 6">
    <name type="scientific">Flavobacterium fontis</name>
    <dbReference type="NCBI Taxonomy" id="1124188"/>
    <lineage>
        <taxon>Bacteria</taxon>
        <taxon>Pseudomonadati</taxon>
        <taxon>Bacteroidota</taxon>
        <taxon>Flavobacteriia</taxon>
        <taxon>Flavobacteriales</taxon>
        <taxon>Flavobacteriaceae</taxon>
        <taxon>Flavobacterium</taxon>
    </lineage>
</organism>
<name>A0A1M5CCZ0_9FLAO</name>
<evidence type="ECO:0000256" key="1">
    <source>
        <dbReference type="ARBA" id="ARBA00022737"/>
    </source>
</evidence>
<dbReference type="Pfam" id="PF13573">
    <property type="entry name" value="SprB"/>
    <property type="match status" value="5"/>
</dbReference>
<dbReference type="SMART" id="SM00089">
    <property type="entry name" value="PKD"/>
    <property type="match status" value="5"/>
</dbReference>
<evidence type="ECO:0000259" key="4">
    <source>
        <dbReference type="PROSITE" id="PS50835"/>
    </source>
</evidence>
<dbReference type="InterPro" id="IPR000601">
    <property type="entry name" value="PKD_dom"/>
</dbReference>
<reference evidence="5 6" key="1">
    <citation type="submission" date="2016-11" db="EMBL/GenBank/DDBJ databases">
        <authorList>
            <person name="Jaros S."/>
            <person name="Januszkiewicz K."/>
            <person name="Wedrychowicz H."/>
        </authorList>
    </citation>
    <scope>NUCLEOTIDE SEQUENCE [LARGE SCALE GENOMIC DNA]</scope>
    <source>
        <strain evidence="5 6">DSM 25660</strain>
    </source>
</reference>
<dbReference type="NCBIfam" id="TIGR04131">
    <property type="entry name" value="Bac_Flav_CTERM"/>
    <property type="match status" value="1"/>
</dbReference>
<feature type="domain" description="HYR" evidence="3">
    <location>
        <begin position="524"/>
        <end position="617"/>
    </location>
</feature>
<evidence type="ECO:0000259" key="3">
    <source>
        <dbReference type="PROSITE" id="PS50825"/>
    </source>
</evidence>
<protein>
    <submittedName>
        <fullName evidence="5">Gliding motility-associated C-terminal domain-containing protein</fullName>
    </submittedName>
</protein>
<dbReference type="CDD" id="cd00146">
    <property type="entry name" value="PKD"/>
    <property type="match status" value="1"/>
</dbReference>
<feature type="domain" description="Ig-like" evidence="4">
    <location>
        <begin position="1000"/>
        <end position="1078"/>
    </location>
</feature>
<dbReference type="InterPro" id="IPR007110">
    <property type="entry name" value="Ig-like_dom"/>
</dbReference>
<evidence type="ECO:0000313" key="5">
    <source>
        <dbReference type="EMBL" id="SHF52536.1"/>
    </source>
</evidence>
<dbReference type="InterPro" id="IPR036179">
    <property type="entry name" value="Ig-like_dom_sf"/>
</dbReference>
<dbReference type="Pfam" id="PF18911">
    <property type="entry name" value="PKD_4"/>
    <property type="match status" value="2"/>
</dbReference>
<dbReference type="InterPro" id="IPR026341">
    <property type="entry name" value="T9SS_type_B"/>
</dbReference>
<dbReference type="Gene3D" id="2.60.40.740">
    <property type="match status" value="2"/>
</dbReference>
<dbReference type="SUPFAM" id="SSF48726">
    <property type="entry name" value="Immunoglobulin"/>
    <property type="match status" value="1"/>
</dbReference>
<dbReference type="EMBL" id="FQVQ01000011">
    <property type="protein sequence ID" value="SHF52536.1"/>
    <property type="molecule type" value="Genomic_DNA"/>
</dbReference>
<evidence type="ECO:0000259" key="2">
    <source>
        <dbReference type="PROSITE" id="PS50093"/>
    </source>
</evidence>
<dbReference type="Proteomes" id="UP000184147">
    <property type="component" value="Unassembled WGS sequence"/>
</dbReference>
<dbReference type="PROSITE" id="PS50835">
    <property type="entry name" value="IG_LIKE"/>
    <property type="match status" value="3"/>
</dbReference>
<evidence type="ECO:0000313" key="6">
    <source>
        <dbReference type="Proteomes" id="UP000184147"/>
    </source>
</evidence>
<keyword evidence="1" id="KW-0677">Repeat</keyword>
<dbReference type="Pfam" id="PF13585">
    <property type="entry name" value="CHU_C"/>
    <property type="match status" value="1"/>
</dbReference>
<dbReference type="STRING" id="1124188.SAMN05444377_11171"/>
<sequence>MSKFVTILGLILFSVSGYGHDYDRLLPTATLTGGGTVCQNSTGPTLTFTGSGGVAPYTFTYTINGGAPQTLTTTTGNTASLVAPTTTSGTFTYQLVSVSDSSNPTQSASVSGSVTVTILPQPDATMGGTGAGTTFNGTPVFRVCTNATSTFNFTNTSSSVATNQNYTINWGDGSPNFIGNSWTTLTHVYSVGLWNMTYTIVGSNGCIVNKNYIVFVGSNPAVALGNPGNTDICSSQTLSFPITGTSNNPAGTLYTVTFNDGSNPQVFNHPPPASVTHTFTSSSCNTTSSDGSNSFPNSFKANIVATNPCGTSSVSVVPIYVSAQPIADFTVPTNPCIGNQVCFTNTSQGNQVIGTTCSNPNIIWSVSPSTGFNLVGGSLLGNDFGSTDASLWLTGSNQLCLNFTVPGVYTITLKTGNRCGIDTEVKTICVGSPLSPQFSLSTTEGCAPLAVTATNTTNVANQCSTPTYLWQVTHSPNFCGSSIPPIPNQTSANATYNFTESGTYTIRLSVTNSCGTAVTTQTVIVKKPPTVSISPISNSCGTANITPVGSVTNCAPSGGTLTYAWSFPGGTPSSSTSLNPGTISYPTGGPYTVSFTATNECGTSTTATQSFTVNVAPTVTNTVTSQTICSGTATAPIALTANPSGTTFTWSATATSGVTGFTASGTGATIPPQTLTTTSTNPGTVTYVVTPTFSNCVGATFTYTVTVNPAPLITAQPVSSSVCLGGTVLPLTVSLNSATVTPTYQWYSNTTNSTIGGVIISGATNATYTPPTNTVGTLYYYCLISLASNGCSGLTSAVAAVTVSPLPTITSPPLPTQTVCVGATVSPFSVAYSGGLGNASYQWFVNTTNSTVGGTPLGSNSSTFTPPVFTNTGTFYYYAVVSLSGSGCGTVTSTVAEVNVVADPIVTTQPLPSQIQCQNTAPTILSVDASGGTGVFTYQWFSNTSNSNTGGVLLSGQTNATFNPPTTAIGTLYYYCVISQSSVGCSVTSATAAVTVVPAPSITTQPQSITVCEGSTIAPLTVAFTNGTGTPSYQWFDSNGPITGATSASYLPSSTQSGSYYCVITFTSGGCTSVTSATAVVTINPLPTITSQPLSTQSICVGGIIPALTVSYSGGVGTPIYQWYSNTTNSTTGGTPVGTNAASFTPAAFTNTGTFYYYVIITLNGAGCGVITSAIAEVDVVPDPTITTQPLLTQTVCQNTPSTTLAVQVIGGVGTSYSYQWYVSPTNSTTAGVIIAGETNASFTPPTQVAGTFYYYCIVTQSSGNGCAVTSSIATVIVNLAPDFVTQPVNSEVCLGQIPSLLSFTLVNGVGTPDYQWYSNTIDSTVGGTPINGATSATYAPPSTIAGTTYYYCIVSFPSISGGCSVISSNTAEVIIQPNPLIAPETTTICSGATFSITPDPTGSNLIPIGTTYTWGVPTVMPAGSVVGATAVLTPQPNISQTLINTTSSPATVTYTVTPTSGVCVGPSFTVTVIVNPAINPNVVVANSSCFGVNSASIVTAITGGIPFPSGDPYQINWTGPNGFSATSSSISNLAPGVYQVTILDAGGCPFTSSYTLTEPTDIVITVDDENDITCFNADNGSISLSISGGTGNYSISWTKNGNAYATSEDITNLGPGTYVVTVTDANNCGPKTETFTITQPLPLEVNLISQTNVLCYGTATGAITIDVQGGTPNPLPLDYVYSWTGPNGFSASTRDLSGIVAGTYSLEVSDAQGCLQTLTVTLTENPLIQINYSTTPITCYGANDASFTVNISGGIAPYQFTWNNLSTVLNQTNLAAGTYTITVTDAVGCVQTTSIIIPEAPLFTVTPVVNTISCFGANNGSIQLNLVGGIAPVSLVWSDGSTAGTTRNNLPPGVYTVTITDSKPCQIVRTFIITEPQPLVLNAQLTNAIDCTTPTSGSIDLIVSGGTPPYTYAWTNGSTQEDLNQIPNGNYAVLVTDANGCIQQAQYTIFRPSPIAITVDEQVTHDCEQKTVFQRFVASATGGVPPFTYQWSSGIISGVNGEIMTTDEEGIVTLTVTDAAGCIATYTVNVDLIQLGTVDFDTSSIGYATYGIYSINDPITFTSMLTGDYLNVVWDFGDGTFSNELNPVHVYSSPGQYIVTQTVYYPFGCVYKKIISLWVEQGYFLAIPSAFTPNKDGVNDTYRPVTKRLKEVTLSVYDSWGSLIYFEQGDTLIGWDAMIKGQPAENGNYYCKVTATTFYNTRIEATQTFVLIK</sequence>
<dbReference type="InterPro" id="IPR045828">
    <property type="entry name" value="PKD_Bacteroidetes"/>
</dbReference>
<dbReference type="InterPro" id="IPR035986">
    <property type="entry name" value="PKD_dom_sf"/>
</dbReference>
<dbReference type="InterPro" id="IPR022409">
    <property type="entry name" value="PKD/Chitinase_dom"/>
</dbReference>
<feature type="domain" description="PKD" evidence="2">
    <location>
        <begin position="557"/>
        <end position="620"/>
    </location>
</feature>
<dbReference type="PROSITE" id="PS50093">
    <property type="entry name" value="PKD"/>
    <property type="match status" value="3"/>
</dbReference>
<dbReference type="Gene3D" id="2.60.40.2700">
    <property type="match status" value="2"/>
</dbReference>
<proteinExistence type="predicted"/>
<accession>A0A1M5CCZ0</accession>
<keyword evidence="6" id="KW-1185">Reference proteome</keyword>
<dbReference type="Pfam" id="PF19406">
    <property type="entry name" value="PKD_5"/>
    <property type="match status" value="2"/>
</dbReference>
<dbReference type="SUPFAM" id="SSF49299">
    <property type="entry name" value="PKD domain"/>
    <property type="match status" value="4"/>
</dbReference>
<gene>
    <name evidence="5" type="ORF">SAMN05444377_11171</name>
</gene>
<dbReference type="InterPro" id="IPR025667">
    <property type="entry name" value="SprB_repeat"/>
</dbReference>
<feature type="domain" description="Ig-like" evidence="4">
    <location>
        <begin position="1184"/>
        <end position="1274"/>
    </location>
</feature>
<dbReference type="Gene3D" id="2.60.40.10">
    <property type="entry name" value="Immunoglobulins"/>
    <property type="match status" value="7"/>
</dbReference>
<dbReference type="InterPro" id="IPR003410">
    <property type="entry name" value="HYR_dom"/>
</dbReference>
<feature type="domain" description="PKD" evidence="2">
    <location>
        <begin position="467"/>
        <end position="525"/>
    </location>
</feature>
<feature type="domain" description="Ig-like" evidence="4">
    <location>
        <begin position="904"/>
        <end position="995"/>
    </location>
</feature>
<dbReference type="PROSITE" id="PS50825">
    <property type="entry name" value="HYR"/>
    <property type="match status" value="1"/>
</dbReference>
<dbReference type="InterPro" id="IPR013783">
    <property type="entry name" value="Ig-like_fold"/>
</dbReference>
<feature type="domain" description="PKD" evidence="2">
    <location>
        <begin position="2060"/>
        <end position="2104"/>
    </location>
</feature>